<sequence length="186" mass="20084">MPRLKIFPLFVLCALLCACQMDLRTGGTKADVTPLKSGPAVDRGKKLFVAMPADFTKGQDTEKGSGEDTQQALRKELEGASVQAVYAPAPQGMQQALAASRNAQCAYLIDLSILDWDDPPASFQLRPDKGEISLSVYDASSGELLRNDEVSCSGYATVVNSVGFYSPKDCLKQAFRKWTAEALTPN</sequence>
<accession>A0A0X8JLW6</accession>
<gene>
    <name evidence="2" type="ORF">AXF13_14095</name>
</gene>
<feature type="chain" id="PRO_5007067534" description="Lipoprotein" evidence="1">
    <location>
        <begin position="24"/>
        <end position="186"/>
    </location>
</feature>
<evidence type="ECO:0008006" key="4">
    <source>
        <dbReference type="Google" id="ProtNLM"/>
    </source>
</evidence>
<organism evidence="2 3">
    <name type="scientific">Desulfovibrio fairfieldensis</name>
    <dbReference type="NCBI Taxonomy" id="44742"/>
    <lineage>
        <taxon>Bacteria</taxon>
        <taxon>Pseudomonadati</taxon>
        <taxon>Thermodesulfobacteriota</taxon>
        <taxon>Desulfovibrionia</taxon>
        <taxon>Desulfovibrionales</taxon>
        <taxon>Desulfovibrionaceae</taxon>
        <taxon>Desulfovibrio</taxon>
    </lineage>
</organism>
<dbReference type="RefSeq" id="WP_062254203.1">
    <property type="nucleotide sequence ID" value="NZ_CP014229.1"/>
</dbReference>
<name>A0A0X8JLW6_9BACT</name>
<keyword evidence="1" id="KW-0732">Signal</keyword>
<dbReference type="KEGG" id="dfi:AXF13_14095"/>
<evidence type="ECO:0000313" key="2">
    <source>
        <dbReference type="EMBL" id="AMD91165.1"/>
    </source>
</evidence>
<dbReference type="PROSITE" id="PS51257">
    <property type="entry name" value="PROKAR_LIPOPROTEIN"/>
    <property type="match status" value="1"/>
</dbReference>
<dbReference type="Proteomes" id="UP000069241">
    <property type="component" value="Chromosome"/>
</dbReference>
<dbReference type="Pfam" id="PF16105">
    <property type="entry name" value="DUF4823"/>
    <property type="match status" value="1"/>
</dbReference>
<dbReference type="InterPro" id="IPR032248">
    <property type="entry name" value="DUF4823"/>
</dbReference>
<proteinExistence type="predicted"/>
<keyword evidence="3" id="KW-1185">Reference proteome</keyword>
<evidence type="ECO:0000313" key="3">
    <source>
        <dbReference type="Proteomes" id="UP000069241"/>
    </source>
</evidence>
<protein>
    <recommendedName>
        <fullName evidence="4">Lipoprotein</fullName>
    </recommendedName>
</protein>
<feature type="signal peptide" evidence="1">
    <location>
        <begin position="1"/>
        <end position="23"/>
    </location>
</feature>
<evidence type="ECO:0000256" key="1">
    <source>
        <dbReference type="SAM" id="SignalP"/>
    </source>
</evidence>
<dbReference type="EMBL" id="CP014229">
    <property type="protein sequence ID" value="AMD91165.1"/>
    <property type="molecule type" value="Genomic_DNA"/>
</dbReference>
<dbReference type="AlphaFoldDB" id="A0A0X8JLW6"/>
<reference evidence="3" key="1">
    <citation type="submission" date="2016-02" db="EMBL/GenBank/DDBJ databases">
        <authorList>
            <person name="Holder M.E."/>
            <person name="Ajami N.J."/>
            <person name="Petrosino J.F."/>
        </authorList>
    </citation>
    <scope>NUCLEOTIDE SEQUENCE [LARGE SCALE GENOMIC DNA]</scope>
    <source>
        <strain evidence="3">CCUG 45958</strain>
    </source>
</reference>